<dbReference type="PANTHER" id="PTHR46599">
    <property type="entry name" value="PIGGYBAC TRANSPOSABLE ELEMENT-DERIVED PROTEIN 4"/>
    <property type="match status" value="1"/>
</dbReference>
<feature type="domain" description="PiggyBac transposable element-derived protein" evidence="2">
    <location>
        <begin position="39"/>
        <end position="348"/>
    </location>
</feature>
<dbReference type="InterPro" id="IPR029526">
    <property type="entry name" value="PGBD"/>
</dbReference>
<comment type="caution">
    <text evidence="3">The sequence shown here is derived from an EMBL/GenBank/DDBJ whole genome shotgun (WGS) entry which is preliminary data.</text>
</comment>
<dbReference type="PANTHER" id="PTHR46599:SF3">
    <property type="entry name" value="PIGGYBAC TRANSPOSABLE ELEMENT-DERIVED PROTEIN 4"/>
    <property type="match status" value="1"/>
</dbReference>
<feature type="region of interest" description="Disordered" evidence="1">
    <location>
        <begin position="411"/>
        <end position="508"/>
    </location>
</feature>
<accession>A0A9W6XMH9</accession>
<dbReference type="AlphaFoldDB" id="A0A9W6XMH9"/>
<gene>
    <name evidence="3" type="ORF">Pfra01_001403600</name>
</gene>
<dbReference type="Pfam" id="PF13843">
    <property type="entry name" value="DDE_Tnp_1_7"/>
    <property type="match status" value="1"/>
</dbReference>
<evidence type="ECO:0000313" key="3">
    <source>
        <dbReference type="EMBL" id="GMF42611.1"/>
    </source>
</evidence>
<reference evidence="3" key="1">
    <citation type="submission" date="2023-04" db="EMBL/GenBank/DDBJ databases">
        <title>Phytophthora fragariaefolia NBRC 109709.</title>
        <authorList>
            <person name="Ichikawa N."/>
            <person name="Sato H."/>
            <person name="Tonouchi N."/>
        </authorList>
    </citation>
    <scope>NUCLEOTIDE SEQUENCE</scope>
    <source>
        <strain evidence="3">NBRC 109709</strain>
    </source>
</reference>
<dbReference type="EMBL" id="BSXT01001458">
    <property type="protein sequence ID" value="GMF42611.1"/>
    <property type="molecule type" value="Genomic_DNA"/>
</dbReference>
<evidence type="ECO:0000313" key="4">
    <source>
        <dbReference type="Proteomes" id="UP001165121"/>
    </source>
</evidence>
<feature type="compositionally biased region" description="Basic and acidic residues" evidence="1">
    <location>
        <begin position="411"/>
        <end position="428"/>
    </location>
</feature>
<feature type="compositionally biased region" description="Polar residues" evidence="1">
    <location>
        <begin position="498"/>
        <end position="508"/>
    </location>
</feature>
<evidence type="ECO:0000256" key="1">
    <source>
        <dbReference type="SAM" id="MobiDB-lite"/>
    </source>
</evidence>
<proteinExistence type="predicted"/>
<dbReference type="Proteomes" id="UP001165121">
    <property type="component" value="Unassembled WGS sequence"/>
</dbReference>
<dbReference type="OrthoDB" id="6350956at2759"/>
<evidence type="ECO:0000259" key="2">
    <source>
        <dbReference type="Pfam" id="PF13843"/>
    </source>
</evidence>
<feature type="compositionally biased region" description="Acidic residues" evidence="1">
    <location>
        <begin position="454"/>
        <end position="482"/>
    </location>
</feature>
<sequence>MRKTGWELDSSAFPPDQRYPHLYDGAYGPSDEVMDIGDSPLELFLFFMPRSLWRDIAAESTLYHEQHLVERVDRMYLKQTVPGAKSKEYFMKREAKKGDIKAHEVVIMLGLLVERMISPQRRHFYDHWSTSSVGAIAGGTFGKFMKRHRFIHILSNLHFTNNASEQAGTDRAWKVRSVVRALQQTFLRGYTTPPVLSLDEAMILLHNRHNPTRQLEVYCGKAQHAQEIGNVPVSMQSVDHNTGPAAVMRNLEDVLPAPVEDVFHLVVTDRYYTSVQLAYQLLQRPIYLVGTIQDDRQGVSNALVEKNRDRPKSIPHVTTRMAVARNCPLTGLVWWDRRPVTLLETGGGDVRWSLAVQKKRSAKLDTHAEFLTRLQAQMLELTEADFEEVWPHFKNNTLTCHQIWHHLWKNGTERPRPRCGRDIQHREAGGSAGKRKRRRRQASSARGGSASEQEAADSDVESSEGEEARGDEDSDNEREEADVGSSPEHEKESVEDVTPSSPEQSNNN</sequence>
<organism evidence="3 4">
    <name type="scientific">Phytophthora fragariaefolia</name>
    <dbReference type="NCBI Taxonomy" id="1490495"/>
    <lineage>
        <taxon>Eukaryota</taxon>
        <taxon>Sar</taxon>
        <taxon>Stramenopiles</taxon>
        <taxon>Oomycota</taxon>
        <taxon>Peronosporomycetes</taxon>
        <taxon>Peronosporales</taxon>
        <taxon>Peronosporaceae</taxon>
        <taxon>Phytophthora</taxon>
    </lineage>
</organism>
<name>A0A9W6XMH9_9STRA</name>
<feature type="compositionally biased region" description="Low complexity" evidence="1">
    <location>
        <begin position="442"/>
        <end position="453"/>
    </location>
</feature>
<protein>
    <submittedName>
        <fullName evidence="3">Unnamed protein product</fullName>
    </submittedName>
</protein>
<keyword evidence="4" id="KW-1185">Reference proteome</keyword>